<evidence type="ECO:0000256" key="8">
    <source>
        <dbReference type="ARBA" id="ARBA00023034"/>
    </source>
</evidence>
<dbReference type="PANTHER" id="PTHR11214">
    <property type="entry name" value="BETA-1,3-N-ACETYLGLUCOSAMINYLTRANSFERASE"/>
    <property type="match status" value="1"/>
</dbReference>
<dbReference type="Gene3D" id="3.90.550.50">
    <property type="match status" value="1"/>
</dbReference>
<keyword evidence="12" id="KW-1185">Reference proteome</keyword>
<dbReference type="KEGG" id="osn:115210710"/>
<protein>
    <recommendedName>
        <fullName evidence="11">Hexosyltransferase</fullName>
        <ecNumber evidence="11">2.4.1.-</ecNumber>
    </recommendedName>
</protein>
<keyword evidence="9 11" id="KW-0472">Membrane</keyword>
<keyword evidence="6 11" id="KW-0735">Signal-anchor</keyword>
<evidence type="ECO:0000313" key="13">
    <source>
        <dbReference type="RefSeq" id="XP_029635265.1"/>
    </source>
</evidence>
<keyword evidence="8 11" id="KW-0333">Golgi apparatus</keyword>
<comment type="subcellular location">
    <subcellularLocation>
        <location evidence="1 11">Golgi apparatus membrane</location>
        <topology evidence="1 11">Single-pass type II membrane protein</topology>
    </subcellularLocation>
</comment>
<reference evidence="13" key="1">
    <citation type="submission" date="2025-08" db="UniProtKB">
        <authorList>
            <consortium name="RefSeq"/>
        </authorList>
    </citation>
    <scope>IDENTIFICATION</scope>
</reference>
<accession>A0A6P7SAQ7</accession>
<evidence type="ECO:0000256" key="10">
    <source>
        <dbReference type="ARBA" id="ARBA00023180"/>
    </source>
</evidence>
<evidence type="ECO:0000256" key="5">
    <source>
        <dbReference type="ARBA" id="ARBA00022692"/>
    </source>
</evidence>
<evidence type="ECO:0000256" key="9">
    <source>
        <dbReference type="ARBA" id="ARBA00023136"/>
    </source>
</evidence>
<dbReference type="Proteomes" id="UP000515154">
    <property type="component" value="Linkage group LG4"/>
</dbReference>
<name>A0A6P7SAQ7_9MOLL</name>
<evidence type="ECO:0000256" key="2">
    <source>
        <dbReference type="ARBA" id="ARBA00008661"/>
    </source>
</evidence>
<evidence type="ECO:0000256" key="7">
    <source>
        <dbReference type="ARBA" id="ARBA00022989"/>
    </source>
</evidence>
<dbReference type="GO" id="GO:0000139">
    <property type="term" value="C:Golgi membrane"/>
    <property type="evidence" value="ECO:0007669"/>
    <property type="project" value="UniProtKB-SubCell"/>
</dbReference>
<keyword evidence="4" id="KW-0808">Transferase</keyword>
<evidence type="ECO:0000313" key="12">
    <source>
        <dbReference type="Proteomes" id="UP000515154"/>
    </source>
</evidence>
<dbReference type="PANTHER" id="PTHR11214:SF314">
    <property type="entry name" value="HEXOSYLTRANSFERASE"/>
    <property type="match status" value="1"/>
</dbReference>
<evidence type="ECO:0000256" key="4">
    <source>
        <dbReference type="ARBA" id="ARBA00022679"/>
    </source>
</evidence>
<dbReference type="EC" id="2.4.1.-" evidence="11"/>
<dbReference type="GO" id="GO:0016758">
    <property type="term" value="F:hexosyltransferase activity"/>
    <property type="evidence" value="ECO:0007669"/>
    <property type="project" value="InterPro"/>
</dbReference>
<keyword evidence="5 11" id="KW-0812">Transmembrane</keyword>
<evidence type="ECO:0000256" key="6">
    <source>
        <dbReference type="ARBA" id="ARBA00022968"/>
    </source>
</evidence>
<sequence length="344" mass="40339">MLGGVLRIKCHKVVVFCCSLISVIIIFHYFKSNNNSYPPNGFLESVEDTYRHYRGSRKRINPLDFTYTIPGEKICRHRSPFLLIFVVSLHTRRSQRDAIRSTWGSVSIGKPWPRSQYGNQPSNPPPNLFTKVVFLFGYHPNDTHNRELLHESAQHNDVVQANFTESYRNLTRKVLMGLKWARHYCPQAKFVMKIDDDTFVNVPMVFDYLLSKDVWERTIMGFINIDSIPFRLYTKWQVSWTEYPYMRYPIYTSGNIYVFLSRTSCLLLDVAEYIPYVSMEDVYITGILAEVIHAKHRLIPLKWYSPYKTASPCELATNKKMASQMITAKLHYLVWKAMQEKICD</sequence>
<dbReference type="Pfam" id="PF01762">
    <property type="entry name" value="Galactosyl_T"/>
    <property type="match status" value="1"/>
</dbReference>
<gene>
    <name evidence="13" type="primary">LOC115210710</name>
</gene>
<proteinExistence type="inferred from homology"/>
<keyword evidence="3 11" id="KW-0328">Glycosyltransferase</keyword>
<dbReference type="GO" id="GO:0006493">
    <property type="term" value="P:protein O-linked glycosylation"/>
    <property type="evidence" value="ECO:0007669"/>
    <property type="project" value="TreeGrafter"/>
</dbReference>
<dbReference type="AlphaFoldDB" id="A0A6P7SAQ7"/>
<comment type="similarity">
    <text evidence="2 11">Belongs to the glycosyltransferase 31 family.</text>
</comment>
<dbReference type="InterPro" id="IPR002659">
    <property type="entry name" value="Glyco_trans_31"/>
</dbReference>
<evidence type="ECO:0000256" key="1">
    <source>
        <dbReference type="ARBA" id="ARBA00004323"/>
    </source>
</evidence>
<evidence type="ECO:0000256" key="11">
    <source>
        <dbReference type="RuleBase" id="RU363063"/>
    </source>
</evidence>
<keyword evidence="10" id="KW-0325">Glycoprotein</keyword>
<keyword evidence="7 11" id="KW-1133">Transmembrane helix</keyword>
<dbReference type="RefSeq" id="XP_029635265.1">
    <property type="nucleotide sequence ID" value="XM_029779405.2"/>
</dbReference>
<evidence type="ECO:0000256" key="3">
    <source>
        <dbReference type="ARBA" id="ARBA00022676"/>
    </source>
</evidence>
<dbReference type="FunFam" id="3.90.550.50:FF:000001">
    <property type="entry name" value="Hexosyltransferase"/>
    <property type="match status" value="1"/>
</dbReference>
<organism evidence="12 13">
    <name type="scientific">Octopus sinensis</name>
    <name type="common">East Asian common octopus</name>
    <dbReference type="NCBI Taxonomy" id="2607531"/>
    <lineage>
        <taxon>Eukaryota</taxon>
        <taxon>Metazoa</taxon>
        <taxon>Spiralia</taxon>
        <taxon>Lophotrochozoa</taxon>
        <taxon>Mollusca</taxon>
        <taxon>Cephalopoda</taxon>
        <taxon>Coleoidea</taxon>
        <taxon>Octopodiformes</taxon>
        <taxon>Octopoda</taxon>
        <taxon>Incirrata</taxon>
        <taxon>Octopodidae</taxon>
        <taxon>Octopus</taxon>
    </lineage>
</organism>
<feature type="transmembrane region" description="Helical" evidence="11">
    <location>
        <begin position="12"/>
        <end position="30"/>
    </location>
</feature>